<keyword evidence="4" id="KW-0808">Transferase</keyword>
<evidence type="ECO:0000256" key="5">
    <source>
        <dbReference type="ARBA" id="ARBA00022741"/>
    </source>
</evidence>
<keyword evidence="9" id="KW-1133">Transmembrane helix</keyword>
<dbReference type="InterPro" id="IPR036890">
    <property type="entry name" value="HATPase_C_sf"/>
</dbReference>
<dbReference type="PANTHER" id="PTHR43065:SF46">
    <property type="entry name" value="C4-DICARBOXYLATE TRANSPORT SENSOR PROTEIN DCTB"/>
    <property type="match status" value="1"/>
</dbReference>
<feature type="transmembrane region" description="Helical" evidence="9">
    <location>
        <begin position="146"/>
        <end position="166"/>
    </location>
</feature>
<dbReference type="CDD" id="cd00082">
    <property type="entry name" value="HisKA"/>
    <property type="match status" value="1"/>
</dbReference>
<dbReference type="PRINTS" id="PR00344">
    <property type="entry name" value="BCTRLSENSOR"/>
</dbReference>
<dbReference type="Pfam" id="PF02518">
    <property type="entry name" value="HATPase_c"/>
    <property type="match status" value="1"/>
</dbReference>
<dbReference type="Gene3D" id="3.30.565.10">
    <property type="entry name" value="Histidine kinase-like ATPase, C-terminal domain"/>
    <property type="match status" value="1"/>
</dbReference>
<gene>
    <name evidence="11" type="ORF">GWC95_14680</name>
</gene>
<feature type="domain" description="Histidine kinase" evidence="10">
    <location>
        <begin position="184"/>
        <end position="387"/>
    </location>
</feature>
<keyword evidence="7" id="KW-0067">ATP-binding</keyword>
<reference evidence="11 12" key="1">
    <citation type="submission" date="2020-01" db="EMBL/GenBank/DDBJ databases">
        <title>Genome analysis.</title>
        <authorList>
            <person name="Wu S."/>
            <person name="Wang G."/>
        </authorList>
    </citation>
    <scope>NUCLEOTIDE SEQUENCE [LARGE SCALE GENOMIC DNA]</scope>
    <source>
        <strain evidence="11 12">SYL130</strain>
    </source>
</reference>
<keyword evidence="9" id="KW-0472">Membrane</keyword>
<keyword evidence="12" id="KW-1185">Reference proteome</keyword>
<evidence type="ECO:0000256" key="6">
    <source>
        <dbReference type="ARBA" id="ARBA00022777"/>
    </source>
</evidence>
<comment type="catalytic activity">
    <reaction evidence="1">
        <text>ATP + protein L-histidine = ADP + protein N-phospho-L-histidine.</text>
        <dbReference type="EC" id="2.7.13.3"/>
    </reaction>
</comment>
<accession>A0ABW9ZVL0</accession>
<dbReference type="RefSeq" id="WP_161819466.1">
    <property type="nucleotide sequence ID" value="NZ_JAACJS010000015.1"/>
</dbReference>
<dbReference type="InterPro" id="IPR005467">
    <property type="entry name" value="His_kinase_dom"/>
</dbReference>
<dbReference type="PANTHER" id="PTHR43065">
    <property type="entry name" value="SENSOR HISTIDINE KINASE"/>
    <property type="match status" value="1"/>
</dbReference>
<evidence type="ECO:0000256" key="2">
    <source>
        <dbReference type="ARBA" id="ARBA00012438"/>
    </source>
</evidence>
<keyword evidence="3" id="KW-0597">Phosphoprotein</keyword>
<sequence>MKPHWLNWRVILVGIAILLVSGTIIYSQYVSGKIAREERKNVEAWVEAQRTILNSSDSASINLATKISTENSQIPIIETNEKDAITGNYLNLDSTRVKEDKDYLNRKLAEFKRYNNNAIVLVLKENPYTANKYYYGESELLKEVQLYPIVQLIIVALFITIAIVALQTANKSAQNQLWASMAKETAHQLGTPVSSLQGWLELLKENEANNAIVPEIAKDVNRLLLITDRFGKIGSEPQLEWRKPAEQIHHMVDYMKRRTGGQVNFIFDDAMIADTKALLSPPLFDWVVENLIKNALDAIEGNGTITITASTNEVYALIDVTDTGKGISKTHLNDVFKPGFTTKRRGWGLGLSLSKRIIEQYHKGKLFVKWSEPGKGSTFRIILPLQRSAEQ</sequence>
<evidence type="ECO:0000313" key="12">
    <source>
        <dbReference type="Proteomes" id="UP000753802"/>
    </source>
</evidence>
<dbReference type="GO" id="GO:0016301">
    <property type="term" value="F:kinase activity"/>
    <property type="evidence" value="ECO:0007669"/>
    <property type="project" value="UniProtKB-KW"/>
</dbReference>
<keyword evidence="8" id="KW-0902">Two-component regulatory system</keyword>
<protein>
    <recommendedName>
        <fullName evidence="2">histidine kinase</fullName>
        <ecNumber evidence="2">2.7.13.3</ecNumber>
    </recommendedName>
</protein>
<dbReference type="SMART" id="SM00387">
    <property type="entry name" value="HATPase_c"/>
    <property type="match status" value="1"/>
</dbReference>
<evidence type="ECO:0000256" key="4">
    <source>
        <dbReference type="ARBA" id="ARBA00022679"/>
    </source>
</evidence>
<feature type="transmembrane region" description="Helical" evidence="9">
    <location>
        <begin position="6"/>
        <end position="26"/>
    </location>
</feature>
<comment type="caution">
    <text evidence="11">The sequence shown here is derived from an EMBL/GenBank/DDBJ whole genome shotgun (WGS) entry which is preliminary data.</text>
</comment>
<dbReference type="EMBL" id="JAACJS010000015">
    <property type="protein sequence ID" value="NCI51175.1"/>
    <property type="molecule type" value="Genomic_DNA"/>
</dbReference>
<keyword evidence="9" id="KW-0812">Transmembrane</keyword>
<dbReference type="PROSITE" id="PS50109">
    <property type="entry name" value="HIS_KIN"/>
    <property type="match status" value="1"/>
</dbReference>
<evidence type="ECO:0000259" key="10">
    <source>
        <dbReference type="PROSITE" id="PS50109"/>
    </source>
</evidence>
<dbReference type="EC" id="2.7.13.3" evidence="2"/>
<name>A0ABW9ZVL0_9BACT</name>
<organism evidence="11 12">
    <name type="scientific">Sediminibacterium roseum</name>
    <dbReference type="NCBI Taxonomy" id="1978412"/>
    <lineage>
        <taxon>Bacteria</taxon>
        <taxon>Pseudomonadati</taxon>
        <taxon>Bacteroidota</taxon>
        <taxon>Chitinophagia</taxon>
        <taxon>Chitinophagales</taxon>
        <taxon>Chitinophagaceae</taxon>
        <taxon>Sediminibacterium</taxon>
    </lineage>
</organism>
<proteinExistence type="predicted"/>
<evidence type="ECO:0000256" key="1">
    <source>
        <dbReference type="ARBA" id="ARBA00000085"/>
    </source>
</evidence>
<evidence type="ECO:0000256" key="7">
    <source>
        <dbReference type="ARBA" id="ARBA00022840"/>
    </source>
</evidence>
<evidence type="ECO:0000313" key="11">
    <source>
        <dbReference type="EMBL" id="NCI51175.1"/>
    </source>
</evidence>
<evidence type="ECO:0000256" key="3">
    <source>
        <dbReference type="ARBA" id="ARBA00022553"/>
    </source>
</evidence>
<keyword evidence="5" id="KW-0547">Nucleotide-binding</keyword>
<evidence type="ECO:0000256" key="8">
    <source>
        <dbReference type="ARBA" id="ARBA00023012"/>
    </source>
</evidence>
<dbReference type="InterPro" id="IPR003661">
    <property type="entry name" value="HisK_dim/P_dom"/>
</dbReference>
<dbReference type="InterPro" id="IPR004358">
    <property type="entry name" value="Sig_transdc_His_kin-like_C"/>
</dbReference>
<dbReference type="SUPFAM" id="SSF55874">
    <property type="entry name" value="ATPase domain of HSP90 chaperone/DNA topoisomerase II/histidine kinase"/>
    <property type="match status" value="1"/>
</dbReference>
<dbReference type="Proteomes" id="UP000753802">
    <property type="component" value="Unassembled WGS sequence"/>
</dbReference>
<dbReference type="InterPro" id="IPR003594">
    <property type="entry name" value="HATPase_dom"/>
</dbReference>
<keyword evidence="6 11" id="KW-0418">Kinase</keyword>
<evidence type="ECO:0000256" key="9">
    <source>
        <dbReference type="SAM" id="Phobius"/>
    </source>
</evidence>